<evidence type="ECO:0000256" key="1">
    <source>
        <dbReference type="SAM" id="MobiDB-lite"/>
    </source>
</evidence>
<protein>
    <submittedName>
        <fullName evidence="2">Uncharacterized protein</fullName>
    </submittedName>
</protein>
<evidence type="ECO:0000313" key="2">
    <source>
        <dbReference type="EMBL" id="KAL2787389.1"/>
    </source>
</evidence>
<name>A0ABR4FVU3_9EURO</name>
<reference evidence="2 3" key="1">
    <citation type="submission" date="2024-07" db="EMBL/GenBank/DDBJ databases">
        <title>Section-level genome sequencing and comparative genomics of Aspergillus sections Usti and Cavernicolus.</title>
        <authorList>
            <consortium name="Lawrence Berkeley National Laboratory"/>
            <person name="Nybo J.L."/>
            <person name="Vesth T.C."/>
            <person name="Theobald S."/>
            <person name="Frisvad J.C."/>
            <person name="Larsen T.O."/>
            <person name="Kjaerboelling I."/>
            <person name="Rothschild-Mancinelli K."/>
            <person name="Lyhne E.K."/>
            <person name="Kogle M.E."/>
            <person name="Barry K."/>
            <person name="Clum A."/>
            <person name="Na H."/>
            <person name="Ledsgaard L."/>
            <person name="Lin J."/>
            <person name="Lipzen A."/>
            <person name="Kuo A."/>
            <person name="Riley R."/>
            <person name="Mondo S."/>
            <person name="Labutti K."/>
            <person name="Haridas S."/>
            <person name="Pangalinan J."/>
            <person name="Salamov A.A."/>
            <person name="Simmons B.A."/>
            <person name="Magnuson J.K."/>
            <person name="Chen J."/>
            <person name="Drula E."/>
            <person name="Henrissat B."/>
            <person name="Wiebenga A."/>
            <person name="Lubbers R.J."/>
            <person name="Gomes A.C."/>
            <person name="Makela M.R."/>
            <person name="Stajich J."/>
            <person name="Grigoriev I.V."/>
            <person name="Mortensen U.H."/>
            <person name="De Vries R.P."/>
            <person name="Baker S.E."/>
            <person name="Andersen M.R."/>
        </authorList>
    </citation>
    <scope>NUCLEOTIDE SEQUENCE [LARGE SCALE GENOMIC DNA]</scope>
    <source>
        <strain evidence="2 3">CBS 209.92</strain>
    </source>
</reference>
<keyword evidence="3" id="KW-1185">Reference proteome</keyword>
<sequence length="581" mass="66281">MLANNQRSTFGDSHRAMLGQIHARIIFLCGPRAEKAIREALERPMRYQLDLGGFEYPLYLDDAAILNKRLYIRIPELPAEIWSNEPKHSVKLAEALRFGINILGLKDLRPYFYESSSVIGFILGQARRERLGEVPMTAETVDEGIKLWLSRKGLGEKEDLEKIEQLGGTLTRGLLMVLHALPRRDKDEAKVTPARRPGNGSESKVRCREKFEVQRHSALTEFVNDKVKERERKYTNLAANLSQEHPGIPSTFNPMSTIEQKASPGLPKYEVVDEGSTSDGHSLFDNEAAVALASFSLLGEQEATAVAEIGSLLLDRQTSAHHSAWKGLERLSLKKRLVNESSLEPEITDLMPLVNSIYDRELMDLDKAPPSDPMATDIYVRRRRQAAGGGSEARRRINPNSGVRNWLDEASLFRDNVYEYTFDDNTRGNNRQIRIGHCPIYLDRHVDIGDGRFWIRIEIRDDEERHPSVYAVSSTEQDPGRRLAFFARYNNSRGNEQSFYPRQNGTCAVFRPNSLVDILLYRKSAQEILETPGRFLNKRGGGRYTSHHDNFHWLIRVVIYRVRHNIFLGLSAAHYSFMHLI</sequence>
<proteinExistence type="predicted"/>
<comment type="caution">
    <text evidence="2">The sequence shown here is derived from an EMBL/GenBank/DDBJ whole genome shotgun (WGS) entry which is preliminary data.</text>
</comment>
<organism evidence="2 3">
    <name type="scientific">Aspergillus keveii</name>
    <dbReference type="NCBI Taxonomy" id="714993"/>
    <lineage>
        <taxon>Eukaryota</taxon>
        <taxon>Fungi</taxon>
        <taxon>Dikarya</taxon>
        <taxon>Ascomycota</taxon>
        <taxon>Pezizomycotina</taxon>
        <taxon>Eurotiomycetes</taxon>
        <taxon>Eurotiomycetidae</taxon>
        <taxon>Eurotiales</taxon>
        <taxon>Aspergillaceae</taxon>
        <taxon>Aspergillus</taxon>
        <taxon>Aspergillus subgen. Nidulantes</taxon>
    </lineage>
</organism>
<accession>A0ABR4FVU3</accession>
<dbReference type="EMBL" id="JBFTWV010000098">
    <property type="protein sequence ID" value="KAL2787389.1"/>
    <property type="molecule type" value="Genomic_DNA"/>
</dbReference>
<gene>
    <name evidence="2" type="ORF">BJX66DRAFT_311154</name>
</gene>
<dbReference type="Proteomes" id="UP001610563">
    <property type="component" value="Unassembled WGS sequence"/>
</dbReference>
<evidence type="ECO:0000313" key="3">
    <source>
        <dbReference type="Proteomes" id="UP001610563"/>
    </source>
</evidence>
<feature type="region of interest" description="Disordered" evidence="1">
    <location>
        <begin position="186"/>
        <end position="205"/>
    </location>
</feature>